<dbReference type="GO" id="GO:0016042">
    <property type="term" value="P:lipid catabolic process"/>
    <property type="evidence" value="ECO:0007669"/>
    <property type="project" value="UniProtKB-KW"/>
</dbReference>
<reference evidence="20" key="1">
    <citation type="submission" date="2019-08" db="EMBL/GenBank/DDBJ databases">
        <authorList>
            <person name="Kucharzyk K."/>
            <person name="Murdoch R.W."/>
            <person name="Higgins S."/>
            <person name="Loffler F."/>
        </authorList>
    </citation>
    <scope>NUCLEOTIDE SEQUENCE</scope>
</reference>
<keyword evidence="11" id="KW-0479">Metal-binding</keyword>
<protein>
    <recommendedName>
        <fullName evidence="19">Phosphatidylcholine 1-acylhydrolase</fullName>
        <ecNumber evidence="7">3.1.1.32</ecNumber>
        <ecNumber evidence="8">3.1.1.4</ecNumber>
    </recommendedName>
</protein>
<keyword evidence="13" id="KW-0378">Hydrolase</keyword>
<comment type="cofactor">
    <cofactor evidence="3">
        <name>Ca(2+)</name>
        <dbReference type="ChEBI" id="CHEBI:29108"/>
    </cofactor>
</comment>
<evidence type="ECO:0000256" key="1">
    <source>
        <dbReference type="ARBA" id="ARBA00000111"/>
    </source>
</evidence>
<evidence type="ECO:0000256" key="4">
    <source>
        <dbReference type="ARBA" id="ARBA00004571"/>
    </source>
</evidence>
<evidence type="ECO:0000256" key="19">
    <source>
        <dbReference type="ARBA" id="ARBA00032375"/>
    </source>
</evidence>
<keyword evidence="15" id="KW-0442">Lipid degradation</keyword>
<dbReference type="GO" id="GO:0046872">
    <property type="term" value="F:metal ion binding"/>
    <property type="evidence" value="ECO:0007669"/>
    <property type="project" value="UniProtKB-KW"/>
</dbReference>
<comment type="subcellular location">
    <subcellularLocation>
        <location evidence="4">Cell outer membrane</location>
        <topology evidence="4">Multi-pass membrane protein</topology>
    </subcellularLocation>
</comment>
<evidence type="ECO:0000256" key="9">
    <source>
        <dbReference type="ARBA" id="ARBA00022452"/>
    </source>
</evidence>
<evidence type="ECO:0000256" key="10">
    <source>
        <dbReference type="ARBA" id="ARBA00022692"/>
    </source>
</evidence>
<comment type="catalytic activity">
    <reaction evidence="2">
        <text>a 1,2-diacyl-sn-glycero-3-phosphocholine + H2O = a 1-acyl-sn-glycero-3-phosphocholine + a fatty acid + H(+)</text>
        <dbReference type="Rhea" id="RHEA:15801"/>
        <dbReference type="ChEBI" id="CHEBI:15377"/>
        <dbReference type="ChEBI" id="CHEBI:15378"/>
        <dbReference type="ChEBI" id="CHEBI:28868"/>
        <dbReference type="ChEBI" id="CHEBI:57643"/>
        <dbReference type="ChEBI" id="CHEBI:58168"/>
        <dbReference type="EC" id="3.1.1.4"/>
    </reaction>
</comment>
<evidence type="ECO:0000256" key="6">
    <source>
        <dbReference type="ARBA" id="ARBA00011702"/>
    </source>
</evidence>
<comment type="subunit">
    <text evidence="6">Homodimer; dimerization is reversible, and the dimeric form is the active one.</text>
</comment>
<evidence type="ECO:0000256" key="5">
    <source>
        <dbReference type="ARBA" id="ARBA00010525"/>
    </source>
</evidence>
<comment type="similarity">
    <text evidence="5">Belongs to the phospholipase A1 family.</text>
</comment>
<dbReference type="GO" id="GO:0008970">
    <property type="term" value="F:phospholipase A1 activity"/>
    <property type="evidence" value="ECO:0007669"/>
    <property type="project" value="UniProtKB-EC"/>
</dbReference>
<dbReference type="GO" id="GO:0004623">
    <property type="term" value="F:phospholipase A2 activity"/>
    <property type="evidence" value="ECO:0007669"/>
    <property type="project" value="UniProtKB-EC"/>
</dbReference>
<evidence type="ECO:0000256" key="12">
    <source>
        <dbReference type="ARBA" id="ARBA00022729"/>
    </source>
</evidence>
<comment type="caution">
    <text evidence="20">The sequence shown here is derived from an EMBL/GenBank/DDBJ whole genome shotgun (WGS) entry which is preliminary data.</text>
</comment>
<dbReference type="EC" id="3.1.1.32" evidence="7"/>
<dbReference type="PANTHER" id="PTHR40457">
    <property type="entry name" value="PHOSPHOLIPASE A1"/>
    <property type="match status" value="1"/>
</dbReference>
<accession>A0A645DSB5</accession>
<dbReference type="PRINTS" id="PR01486">
    <property type="entry name" value="PHPHLIPASEA1"/>
</dbReference>
<dbReference type="GO" id="GO:0009279">
    <property type="term" value="C:cell outer membrane"/>
    <property type="evidence" value="ECO:0007669"/>
    <property type="project" value="UniProtKB-SubCell"/>
</dbReference>
<evidence type="ECO:0000256" key="2">
    <source>
        <dbReference type="ARBA" id="ARBA00001604"/>
    </source>
</evidence>
<proteinExistence type="inferred from homology"/>
<keyword evidence="16" id="KW-0443">Lipid metabolism</keyword>
<sequence>MNYFLFVTLMVFLSIPEIKAQSEAALPDTTKRSLKSLIEGIKTKIEHERQGLAMSEDEIISYMDALPPFSIYKDNYFITGVPLNREIDGETADAKFQISIRHRLTRSRLPFNTFLYLTYTQKSFWDIYRDSAPFKDSNYNPGIGLGRYVIVNNRLTGAIFLQLEHESNGRDSLESRGTNWVGLSGKYFLTSNLAASFKITVPFMTDSNTEDLYDYRGTGYFTADYKTPDNKWWLSGTYSLRKSVRAINLKFTAGYKISERFNQYIFGELYSGTGDSMLEYKRKDLQLRVGICIKPDFYNVF</sequence>
<evidence type="ECO:0000256" key="11">
    <source>
        <dbReference type="ARBA" id="ARBA00022723"/>
    </source>
</evidence>
<dbReference type="EC" id="3.1.1.4" evidence="8"/>
<keyword evidence="9" id="KW-1134">Transmembrane beta strand</keyword>
<dbReference type="AlphaFoldDB" id="A0A645DSB5"/>
<evidence type="ECO:0000256" key="8">
    <source>
        <dbReference type="ARBA" id="ARBA00013278"/>
    </source>
</evidence>
<dbReference type="PANTHER" id="PTHR40457:SF1">
    <property type="entry name" value="PHOSPHOLIPASE A1"/>
    <property type="match status" value="1"/>
</dbReference>
<dbReference type="Pfam" id="PF02253">
    <property type="entry name" value="PLA1"/>
    <property type="match status" value="1"/>
</dbReference>
<keyword evidence="14" id="KW-0106">Calcium</keyword>
<evidence type="ECO:0000256" key="7">
    <source>
        <dbReference type="ARBA" id="ARBA00013179"/>
    </source>
</evidence>
<comment type="catalytic activity">
    <reaction evidence="1">
        <text>a 1,2-diacyl-sn-glycero-3-phosphocholine + H2O = a 2-acyl-sn-glycero-3-phosphocholine + a fatty acid + H(+)</text>
        <dbReference type="Rhea" id="RHEA:18689"/>
        <dbReference type="ChEBI" id="CHEBI:15377"/>
        <dbReference type="ChEBI" id="CHEBI:15378"/>
        <dbReference type="ChEBI" id="CHEBI:28868"/>
        <dbReference type="ChEBI" id="CHEBI:57643"/>
        <dbReference type="ChEBI" id="CHEBI:57875"/>
        <dbReference type="EC" id="3.1.1.32"/>
    </reaction>
</comment>
<dbReference type="InterPro" id="IPR003187">
    <property type="entry name" value="PLipase_A1"/>
</dbReference>
<keyword evidence="17" id="KW-0472">Membrane</keyword>
<evidence type="ECO:0000256" key="15">
    <source>
        <dbReference type="ARBA" id="ARBA00022963"/>
    </source>
</evidence>
<dbReference type="Gene3D" id="2.40.230.10">
    <property type="entry name" value="Phospholipase A1"/>
    <property type="match status" value="1"/>
</dbReference>
<evidence type="ECO:0000256" key="13">
    <source>
        <dbReference type="ARBA" id="ARBA00022801"/>
    </source>
</evidence>
<organism evidence="20">
    <name type="scientific">bioreactor metagenome</name>
    <dbReference type="NCBI Taxonomy" id="1076179"/>
    <lineage>
        <taxon>unclassified sequences</taxon>
        <taxon>metagenomes</taxon>
        <taxon>ecological metagenomes</taxon>
    </lineage>
</organism>
<evidence type="ECO:0000256" key="17">
    <source>
        <dbReference type="ARBA" id="ARBA00023136"/>
    </source>
</evidence>
<keyword evidence="12" id="KW-0732">Signal</keyword>
<keyword evidence="10" id="KW-0812">Transmembrane</keyword>
<evidence type="ECO:0000256" key="18">
    <source>
        <dbReference type="ARBA" id="ARBA00023237"/>
    </source>
</evidence>
<gene>
    <name evidence="20" type="ORF">SDC9_139515</name>
</gene>
<evidence type="ECO:0000256" key="14">
    <source>
        <dbReference type="ARBA" id="ARBA00022837"/>
    </source>
</evidence>
<evidence type="ECO:0000313" key="20">
    <source>
        <dbReference type="EMBL" id="MPM92380.1"/>
    </source>
</evidence>
<evidence type="ECO:0000256" key="16">
    <source>
        <dbReference type="ARBA" id="ARBA00023098"/>
    </source>
</evidence>
<dbReference type="EMBL" id="VSSQ01039330">
    <property type="protein sequence ID" value="MPM92380.1"/>
    <property type="molecule type" value="Genomic_DNA"/>
</dbReference>
<dbReference type="InterPro" id="IPR036541">
    <property type="entry name" value="PLipase_A1_sf"/>
</dbReference>
<name>A0A645DSB5_9ZZZZ</name>
<evidence type="ECO:0000256" key="3">
    <source>
        <dbReference type="ARBA" id="ARBA00001913"/>
    </source>
</evidence>
<keyword evidence="18" id="KW-0998">Cell outer membrane</keyword>
<dbReference type="SUPFAM" id="SSF56931">
    <property type="entry name" value="Outer membrane phospholipase A (OMPLA)"/>
    <property type="match status" value="1"/>
</dbReference>